<feature type="domain" description="Protein OrfX2/OrfX3/P47" evidence="4">
    <location>
        <begin position="49"/>
        <end position="511"/>
    </location>
</feature>
<evidence type="ECO:0000313" key="5">
    <source>
        <dbReference type="EMBL" id="GII79134.1"/>
    </source>
</evidence>
<dbReference type="AlphaFoldDB" id="A0A919R3Q5"/>
<proteinExistence type="inferred from homology"/>
<keyword evidence="3" id="KW-0472">Membrane</keyword>
<gene>
    <name evidence="5" type="ORF">Sru01_41160</name>
</gene>
<reference evidence="5" key="1">
    <citation type="submission" date="2021-01" db="EMBL/GenBank/DDBJ databases">
        <title>Whole genome shotgun sequence of Sphaerisporangium rufum NBRC 109079.</title>
        <authorList>
            <person name="Komaki H."/>
            <person name="Tamura T."/>
        </authorList>
    </citation>
    <scope>NUCLEOTIDE SEQUENCE</scope>
    <source>
        <strain evidence="5">NBRC 109079</strain>
    </source>
</reference>
<evidence type="ECO:0000256" key="3">
    <source>
        <dbReference type="SAM" id="Phobius"/>
    </source>
</evidence>
<comment type="caution">
    <text evidence="5">The sequence shown here is derived from an EMBL/GenBank/DDBJ whole genome shotgun (WGS) entry which is preliminary data.</text>
</comment>
<keyword evidence="3" id="KW-0812">Transmembrane</keyword>
<keyword evidence="3" id="KW-1133">Transmembrane helix</keyword>
<name>A0A919R3Q5_9ACTN</name>
<feature type="transmembrane region" description="Helical" evidence="3">
    <location>
        <begin position="437"/>
        <end position="458"/>
    </location>
</feature>
<comment type="similarity">
    <text evidence="2">Belongs to the TULIP P47 family.</text>
</comment>
<evidence type="ECO:0000256" key="2">
    <source>
        <dbReference type="ARBA" id="ARBA00035010"/>
    </source>
</evidence>
<keyword evidence="6" id="KW-1185">Reference proteome</keyword>
<dbReference type="EMBL" id="BOOU01000054">
    <property type="protein sequence ID" value="GII79134.1"/>
    <property type="molecule type" value="Genomic_DNA"/>
</dbReference>
<keyword evidence="1" id="KW-0843">Virulence</keyword>
<dbReference type="InterPro" id="IPR010567">
    <property type="entry name" value="OrfX2/OrfX3/P47"/>
</dbReference>
<evidence type="ECO:0000259" key="4">
    <source>
        <dbReference type="Pfam" id="PF06597"/>
    </source>
</evidence>
<dbReference type="Pfam" id="PF06597">
    <property type="entry name" value="Clostridium_P47"/>
    <property type="match status" value="1"/>
</dbReference>
<sequence length="517" mass="54016">MTLQVPLGFDQDRLLHLELRDAREVAGRDTPGAARVRTTRAASNVTFHTNGWDTTFAVRLTDVNRAIAARGTSPEKWDARIPASVFSGEIDGTGTFGAWSLATGAGSGTNVRMHLPFTATLTSNGNTVEVTGGVAYALVRLLYLPDSGESGPGAKELRIRTKGGSLDDPVVEVSAVTYTSPARSDGLDNALKQLLQQWCDANLARFEHVFATVDIGAAESAAGGAFAWLKPTYTAYAYADAKDADHALLGVLCMTEGRDIDGTLDELAAGALPAGARAGFSISAERFMTKMVLPAAASHFPTAEKGTFAVANNASEIVSTRTVALDPVRVALIDYHPQMTTFQVSLDETELTTYAYVKTNISPGIDAYAEVTSYATLALGKKADGTQALTFVETRPPRENSWSTVAPWVQGTEIAADVILAVAGLVASGVATAGKRLIIRVVIAIVAGGIIGAIAAVLEKIPEWISGAVPDALPPLDALVEGATSPIAWNNAGKEFTLTSVVLNGALQLGGDPGFGG</sequence>
<organism evidence="5 6">
    <name type="scientific">Sphaerisporangium rufum</name>
    <dbReference type="NCBI Taxonomy" id="1381558"/>
    <lineage>
        <taxon>Bacteria</taxon>
        <taxon>Bacillati</taxon>
        <taxon>Actinomycetota</taxon>
        <taxon>Actinomycetes</taxon>
        <taxon>Streptosporangiales</taxon>
        <taxon>Streptosporangiaceae</taxon>
        <taxon>Sphaerisporangium</taxon>
    </lineage>
</organism>
<evidence type="ECO:0000313" key="6">
    <source>
        <dbReference type="Proteomes" id="UP000655287"/>
    </source>
</evidence>
<protein>
    <recommendedName>
        <fullName evidence="4">Protein OrfX2/OrfX3/P47 domain-containing protein</fullName>
    </recommendedName>
</protein>
<evidence type="ECO:0000256" key="1">
    <source>
        <dbReference type="ARBA" id="ARBA00023026"/>
    </source>
</evidence>
<accession>A0A919R3Q5</accession>
<dbReference type="RefSeq" id="WP_203988882.1">
    <property type="nucleotide sequence ID" value="NZ_BOOU01000054.1"/>
</dbReference>
<dbReference type="Proteomes" id="UP000655287">
    <property type="component" value="Unassembled WGS sequence"/>
</dbReference>